<keyword evidence="2" id="KW-0812">Transmembrane</keyword>
<keyword evidence="2" id="KW-0472">Membrane</keyword>
<accession>A0ABW8LVJ6</accession>
<gene>
    <name evidence="3" type="ORF">ACI2L5_34175</name>
</gene>
<keyword evidence="2" id="KW-1133">Transmembrane helix</keyword>
<protein>
    <submittedName>
        <fullName evidence="3">Uncharacterized protein</fullName>
    </submittedName>
</protein>
<evidence type="ECO:0000256" key="1">
    <source>
        <dbReference type="SAM" id="MobiDB-lite"/>
    </source>
</evidence>
<dbReference type="EMBL" id="JBJDQH010000012">
    <property type="protein sequence ID" value="MFK4269947.1"/>
    <property type="molecule type" value="Genomic_DNA"/>
</dbReference>
<comment type="caution">
    <text evidence="3">The sequence shown here is derived from an EMBL/GenBank/DDBJ whole genome shotgun (WGS) entry which is preliminary data.</text>
</comment>
<reference evidence="3 4" key="1">
    <citation type="submission" date="2024-11" db="EMBL/GenBank/DDBJ databases">
        <title>The Natural Products Discovery Center: Release of the First 8490 Sequenced Strains for Exploring Actinobacteria Biosynthetic Diversity.</title>
        <authorList>
            <person name="Kalkreuter E."/>
            <person name="Kautsar S.A."/>
            <person name="Yang D."/>
            <person name="Bader C.D."/>
            <person name="Teijaro C.N."/>
            <person name="Fluegel L."/>
            <person name="Davis C.M."/>
            <person name="Simpson J.R."/>
            <person name="Lauterbach L."/>
            <person name="Steele A.D."/>
            <person name="Gui C."/>
            <person name="Meng S."/>
            <person name="Li G."/>
            <person name="Viehrig K."/>
            <person name="Ye F."/>
            <person name="Su P."/>
            <person name="Kiefer A.F."/>
            <person name="Nichols A."/>
            <person name="Cepeda A.J."/>
            <person name="Yan W."/>
            <person name="Fan B."/>
            <person name="Jiang Y."/>
            <person name="Adhikari A."/>
            <person name="Zheng C.-J."/>
            <person name="Schuster L."/>
            <person name="Cowan T.M."/>
            <person name="Smanski M.J."/>
            <person name="Chevrette M.G."/>
            <person name="De Carvalho L.P.S."/>
            <person name="Shen B."/>
        </authorList>
    </citation>
    <scope>NUCLEOTIDE SEQUENCE [LARGE SCALE GENOMIC DNA]</scope>
    <source>
        <strain evidence="3 4">NPDC020863</strain>
    </source>
</reference>
<keyword evidence="4" id="KW-1185">Reference proteome</keyword>
<proteinExistence type="predicted"/>
<evidence type="ECO:0000313" key="3">
    <source>
        <dbReference type="EMBL" id="MFK4269947.1"/>
    </source>
</evidence>
<evidence type="ECO:0000313" key="4">
    <source>
        <dbReference type="Proteomes" id="UP001620295"/>
    </source>
</evidence>
<dbReference type="Proteomes" id="UP001620295">
    <property type="component" value="Unassembled WGS sequence"/>
</dbReference>
<feature type="region of interest" description="Disordered" evidence="1">
    <location>
        <begin position="201"/>
        <end position="220"/>
    </location>
</feature>
<name>A0ABW8LVJ6_9ACTN</name>
<dbReference type="RefSeq" id="WP_358634845.1">
    <property type="nucleotide sequence ID" value="NZ_JBFACG010000002.1"/>
</dbReference>
<organism evidence="3 4">
    <name type="scientific">Streptomyces milbemycinicus</name>
    <dbReference type="NCBI Taxonomy" id="476552"/>
    <lineage>
        <taxon>Bacteria</taxon>
        <taxon>Bacillati</taxon>
        <taxon>Actinomycetota</taxon>
        <taxon>Actinomycetes</taxon>
        <taxon>Kitasatosporales</taxon>
        <taxon>Streptomycetaceae</taxon>
        <taxon>Streptomyces</taxon>
    </lineage>
</organism>
<feature type="transmembrane region" description="Helical" evidence="2">
    <location>
        <begin position="12"/>
        <end position="39"/>
    </location>
</feature>
<evidence type="ECO:0000256" key="2">
    <source>
        <dbReference type="SAM" id="Phobius"/>
    </source>
</evidence>
<sequence length="220" mass="24302">MSASEVRPVSGFKLVGVSCAVVLLVPVLLLLGVMVTYAIERATPEDYPELKPEVTAHRITGYSQNAFAALGLDRTLEPNVYDMRAGNENILDSEYCYPDGLESIADEPEKGAYRMYHNWMVGKVGKRQGLAALRRVRARLEATGWHIKEFGEDRQIREWTVRAERDGGYRLSVTWEADSERLRGGTGASCATDPDWTEEDGLYYEPDVGAPPTLTSAAAG</sequence>